<feature type="domain" description="Flavin reductase like" evidence="4">
    <location>
        <begin position="17"/>
        <end position="167"/>
    </location>
</feature>
<sequence length="183" mass="20076">MTAKKQDFPVDQVRHWLEPGPVVLVSSRSGDQTDIMAMGWHTVMEFSPSLVGCVIARANHSFGLIRRSGECVINLPTAALVDSVARIGNSSGAAIDKFAAFGLTPEPAQRVGAPLIRECHASFECRLFDDALVERYGFFVFEVVQAHVARTPRRPQTLHYSGDGAFMLSGKTIRRKALFTKVS</sequence>
<dbReference type="SUPFAM" id="SSF50475">
    <property type="entry name" value="FMN-binding split barrel"/>
    <property type="match status" value="1"/>
</dbReference>
<dbReference type="InterPro" id="IPR012349">
    <property type="entry name" value="Split_barrel_FMN-bd"/>
</dbReference>
<gene>
    <name evidence="5" type="ORF">HUK68_19550</name>
</gene>
<keyword evidence="5" id="KW-0614">Plasmid</keyword>
<dbReference type="KEGG" id="aant:HUK68_19550"/>
<proteinExistence type="inferred from homology"/>
<dbReference type="Gene3D" id="2.30.110.10">
    <property type="entry name" value="Electron Transport, Fmn-binding Protein, Chain A"/>
    <property type="match status" value="1"/>
</dbReference>
<dbReference type="PANTHER" id="PTHR43567:SF1">
    <property type="entry name" value="FLAVOREDOXIN"/>
    <property type="match status" value="1"/>
</dbReference>
<evidence type="ECO:0000313" key="6">
    <source>
        <dbReference type="Proteomes" id="UP000509579"/>
    </source>
</evidence>
<dbReference type="Pfam" id="PF01613">
    <property type="entry name" value="Flavin_Reduct"/>
    <property type="match status" value="1"/>
</dbReference>
<dbReference type="PANTHER" id="PTHR43567">
    <property type="entry name" value="FLAVOREDOXIN-RELATED-RELATED"/>
    <property type="match status" value="1"/>
</dbReference>
<evidence type="ECO:0000256" key="3">
    <source>
        <dbReference type="ARBA" id="ARBA00038054"/>
    </source>
</evidence>
<dbReference type="InterPro" id="IPR052174">
    <property type="entry name" value="Flavoredoxin"/>
</dbReference>
<dbReference type="AlphaFoldDB" id="A0A6N1XBM4"/>
<evidence type="ECO:0000259" key="4">
    <source>
        <dbReference type="SMART" id="SM00903"/>
    </source>
</evidence>
<dbReference type="SMART" id="SM00903">
    <property type="entry name" value="Flavin_Reduct"/>
    <property type="match status" value="1"/>
</dbReference>
<dbReference type="InterPro" id="IPR002563">
    <property type="entry name" value="Flavin_Rdtase-like_dom"/>
</dbReference>
<comment type="cofactor">
    <cofactor evidence="1">
        <name>FMN</name>
        <dbReference type="ChEBI" id="CHEBI:58210"/>
    </cofactor>
</comment>
<dbReference type="RefSeq" id="WP_175505928.1">
    <property type="nucleotide sequence ID" value="NZ_CP054841.1"/>
</dbReference>
<evidence type="ECO:0000256" key="2">
    <source>
        <dbReference type="ARBA" id="ARBA00022630"/>
    </source>
</evidence>
<dbReference type="GO" id="GO:0010181">
    <property type="term" value="F:FMN binding"/>
    <property type="evidence" value="ECO:0007669"/>
    <property type="project" value="InterPro"/>
</dbReference>
<evidence type="ECO:0000256" key="1">
    <source>
        <dbReference type="ARBA" id="ARBA00001917"/>
    </source>
</evidence>
<comment type="similarity">
    <text evidence="3">Belongs to the flavoredoxin family.</text>
</comment>
<dbReference type="EMBL" id="CP054841">
    <property type="protein sequence ID" value="QKV55140.1"/>
    <property type="molecule type" value="Genomic_DNA"/>
</dbReference>
<keyword evidence="2" id="KW-0285">Flavoprotein</keyword>
<dbReference type="Proteomes" id="UP000509579">
    <property type="component" value="Plasmid unnamed1"/>
</dbReference>
<geneLocation type="plasmid" evidence="5 6">
    <name>unnamed1</name>
</geneLocation>
<dbReference type="GO" id="GO:0016646">
    <property type="term" value="F:oxidoreductase activity, acting on the CH-NH group of donors, NAD or NADP as acceptor"/>
    <property type="evidence" value="ECO:0007669"/>
    <property type="project" value="UniProtKB-ARBA"/>
</dbReference>
<keyword evidence="6" id="KW-1185">Reference proteome</keyword>
<protein>
    <submittedName>
        <fullName evidence="5">Flavin reductase family protein</fullName>
    </submittedName>
</protein>
<organism evidence="5 6">
    <name type="scientific">Comamonas antarctica</name>
    <dbReference type="NCBI Taxonomy" id="2743470"/>
    <lineage>
        <taxon>Bacteria</taxon>
        <taxon>Pseudomonadati</taxon>
        <taxon>Pseudomonadota</taxon>
        <taxon>Betaproteobacteria</taxon>
        <taxon>Burkholderiales</taxon>
        <taxon>Comamonadaceae</taxon>
        <taxon>Comamonas</taxon>
    </lineage>
</organism>
<evidence type="ECO:0000313" key="5">
    <source>
        <dbReference type="EMBL" id="QKV55140.1"/>
    </source>
</evidence>
<accession>A0A6N1XBM4</accession>
<reference evidence="5 6" key="1">
    <citation type="submission" date="2020-06" db="EMBL/GenBank/DDBJ databases">
        <title>Acidovorax antarctica sp. nov., isolated from Corinth ice sheet soil, Antarctic Fields Peninsula.</title>
        <authorList>
            <person name="Xu Q."/>
            <person name="Peng F."/>
        </authorList>
    </citation>
    <scope>NUCLEOTIDE SEQUENCE [LARGE SCALE GENOMIC DNA]</scope>
    <source>
        <strain evidence="5 6">16-35-5</strain>
        <plasmid evidence="5 6">unnamed1</plasmid>
    </source>
</reference>
<name>A0A6N1XBM4_9BURK</name>